<proteinExistence type="predicted"/>
<dbReference type="EMBL" id="BARX01000010">
    <property type="protein sequence ID" value="GAD01775.1"/>
    <property type="molecule type" value="Genomic_DNA"/>
</dbReference>
<keyword evidence="2" id="KW-1185">Reference proteome</keyword>
<accession>R9PKA9</accession>
<gene>
    <name evidence="1" type="ORF">AALB_1855</name>
</gene>
<comment type="caution">
    <text evidence="1">The sequence shown here is derived from an EMBL/GenBank/DDBJ whole genome shotgun (WGS) entry which is preliminary data.</text>
</comment>
<organism evidence="1 2">
    <name type="scientific">Agarivorans albus MKT 106</name>
    <dbReference type="NCBI Taxonomy" id="1331007"/>
    <lineage>
        <taxon>Bacteria</taxon>
        <taxon>Pseudomonadati</taxon>
        <taxon>Pseudomonadota</taxon>
        <taxon>Gammaproteobacteria</taxon>
        <taxon>Alteromonadales</taxon>
        <taxon>Alteromonadaceae</taxon>
        <taxon>Agarivorans</taxon>
    </lineage>
</organism>
<sequence>MQVALSILSSKKTWLTISSTALLAASLLFYFASFGPITAQQEADSQAIEDFEQCLTARLFSENLKACDSFYLDYLPQKTAPVFKQNIVDVAKLDQKQIVRTYRDVNRLLKDHGLAPYPELYLLSHGQLVEYIQ</sequence>
<dbReference type="Proteomes" id="UP000014461">
    <property type="component" value="Unassembled WGS sequence"/>
</dbReference>
<name>R9PKA9_AGAAL</name>
<dbReference type="AlphaFoldDB" id="R9PKA9"/>
<evidence type="ECO:0000313" key="1">
    <source>
        <dbReference type="EMBL" id="GAD01775.1"/>
    </source>
</evidence>
<reference evidence="1" key="1">
    <citation type="journal article" date="2013" name="Genome Announc.">
        <title>Draft Genome Sequence of Agarivorans albus Strain MKT 106T, an Agarolytic Marine Bacterium.</title>
        <authorList>
            <person name="Yasuike M."/>
            <person name="Nakamura Y."/>
            <person name="Kai W."/>
            <person name="Fujiwara A."/>
            <person name="Fukui Y."/>
            <person name="Satomi M."/>
            <person name="Sano M."/>
        </authorList>
    </citation>
    <scope>NUCLEOTIDE SEQUENCE [LARGE SCALE GENOMIC DNA]</scope>
</reference>
<dbReference type="OrthoDB" id="7069266at2"/>
<evidence type="ECO:0000313" key="2">
    <source>
        <dbReference type="Proteomes" id="UP000014461"/>
    </source>
</evidence>
<protein>
    <submittedName>
        <fullName evidence="1">Uncharacterized protein</fullName>
    </submittedName>
</protein>